<dbReference type="EMBL" id="CP117523">
    <property type="protein sequence ID" value="WWD83678.1"/>
    <property type="molecule type" value="Genomic_DNA"/>
</dbReference>
<dbReference type="SUPFAM" id="SSF102405">
    <property type="entry name" value="MCP/YpsA-like"/>
    <property type="match status" value="1"/>
</dbReference>
<dbReference type="Pfam" id="PF02481">
    <property type="entry name" value="DNA_processg_A"/>
    <property type="match status" value="1"/>
</dbReference>
<protein>
    <recommendedName>
        <fullName evidence="2">Smf/DprA SLOG domain-containing protein</fullName>
    </recommendedName>
</protein>
<evidence type="ECO:0000259" key="2">
    <source>
        <dbReference type="Pfam" id="PF02481"/>
    </source>
</evidence>
<dbReference type="Gene3D" id="3.40.50.450">
    <property type="match status" value="1"/>
</dbReference>
<reference evidence="3 4" key="1">
    <citation type="journal article" date="2023" name="PLoS ONE">
        <title>Genome-based metabolic and phylogenomic analysis of three Terrisporobacter species.</title>
        <authorList>
            <person name="Boer T."/>
            <person name="Bengelsdorf F.R."/>
            <person name="Bomeke M."/>
            <person name="Daniel R."/>
            <person name="Poehlein A."/>
        </authorList>
    </citation>
    <scope>NUCLEOTIDE SEQUENCE [LARGE SCALE GENOMIC DNA]</scope>
    <source>
        <strain evidence="3 4">DSM 1288</strain>
    </source>
</reference>
<dbReference type="RefSeq" id="WP_018590854.1">
    <property type="nucleotide sequence ID" value="NZ_CP117523.1"/>
</dbReference>
<dbReference type="Proteomes" id="UP001348492">
    <property type="component" value="Chromosome"/>
</dbReference>
<name>A0ABZ2EVR5_9FIRM</name>
<keyword evidence="4" id="KW-1185">Reference proteome</keyword>
<comment type="similarity">
    <text evidence="1">Belongs to the DprA/Smf family.</text>
</comment>
<sequence>MLKTELILTLLNINRIGKKIINKLILNPVPSSIDALEIFNFIIKNLPNYKLKLNIQDVIMAKNKSLDIINYCEKNNIKIMTILDEDFPIKLKVIENNPVIIFYKGNKSCIIENKSVAIIGTRRPTLESEKITRNLAKIFSNKNYIIVSGLAHGIDYNAHMSTVKNYNKTVAVLPSGISNIYPSDHKLLCDKILCNNGCIISEYFPLEKPYKNHFVERDRLQSALSLGVVVVECDMNSGTMHTVNFAKKQNKIICCYKHHNMNYSCRSGNMKLLEDKNTRIIDNSYNINKIENSFIYELNDLNTKVQHSKTLNEQVLFKF</sequence>
<feature type="domain" description="Smf/DprA SLOG" evidence="2">
    <location>
        <begin position="78"/>
        <end position="283"/>
    </location>
</feature>
<dbReference type="PANTHER" id="PTHR43022:SF1">
    <property type="entry name" value="PROTEIN SMF"/>
    <property type="match status" value="1"/>
</dbReference>
<proteinExistence type="inferred from homology"/>
<evidence type="ECO:0000313" key="3">
    <source>
        <dbReference type="EMBL" id="WWD83678.1"/>
    </source>
</evidence>
<dbReference type="InterPro" id="IPR057666">
    <property type="entry name" value="DrpA_SLOG"/>
</dbReference>
<gene>
    <name evidence="3" type="ORF">TEGL_20920</name>
</gene>
<evidence type="ECO:0000256" key="1">
    <source>
        <dbReference type="ARBA" id="ARBA00006525"/>
    </source>
</evidence>
<dbReference type="InterPro" id="IPR003488">
    <property type="entry name" value="DprA"/>
</dbReference>
<dbReference type="PANTHER" id="PTHR43022">
    <property type="entry name" value="PROTEIN SMF"/>
    <property type="match status" value="1"/>
</dbReference>
<evidence type="ECO:0000313" key="4">
    <source>
        <dbReference type="Proteomes" id="UP001348492"/>
    </source>
</evidence>
<organism evidence="3 4">
    <name type="scientific">Terrisporobacter glycolicus ATCC 14880 = DSM 1288</name>
    <dbReference type="NCBI Taxonomy" id="1121315"/>
    <lineage>
        <taxon>Bacteria</taxon>
        <taxon>Bacillati</taxon>
        <taxon>Bacillota</taxon>
        <taxon>Clostridia</taxon>
        <taxon>Peptostreptococcales</taxon>
        <taxon>Peptostreptococcaceae</taxon>
        <taxon>Terrisporobacter</taxon>
    </lineage>
</organism>
<accession>A0ABZ2EVR5</accession>